<dbReference type="Proteomes" id="UP001187531">
    <property type="component" value="Unassembled WGS sequence"/>
</dbReference>
<evidence type="ECO:0000256" key="3">
    <source>
        <dbReference type="ARBA" id="ARBA00022692"/>
    </source>
</evidence>
<feature type="transmembrane region" description="Helical" evidence="6">
    <location>
        <begin position="533"/>
        <end position="556"/>
    </location>
</feature>
<dbReference type="GO" id="GO:0005254">
    <property type="term" value="F:chloride channel activity"/>
    <property type="evidence" value="ECO:0007669"/>
    <property type="project" value="TreeGrafter"/>
</dbReference>
<feature type="transmembrane region" description="Helical" evidence="6">
    <location>
        <begin position="353"/>
        <end position="374"/>
    </location>
</feature>
<accession>A0AA88HUW5</accession>
<reference evidence="8" key="1">
    <citation type="submission" date="2023-07" db="EMBL/GenBank/DDBJ databases">
        <title>Chromosome-level genome assembly of Artemia franciscana.</title>
        <authorList>
            <person name="Jo E."/>
        </authorList>
    </citation>
    <scope>NUCLEOTIDE SEQUENCE</scope>
    <source>
        <tissue evidence="8">Whole body</tissue>
    </source>
</reference>
<dbReference type="GO" id="GO:0005886">
    <property type="term" value="C:plasma membrane"/>
    <property type="evidence" value="ECO:0007669"/>
    <property type="project" value="TreeGrafter"/>
</dbReference>
<keyword evidence="5 6" id="KW-0472">Membrane</keyword>
<comment type="subcellular location">
    <subcellularLocation>
        <location evidence="1 6">Membrane</location>
        <topology evidence="1 6">Multi-pass membrane protein</topology>
    </subcellularLocation>
</comment>
<evidence type="ECO:0000259" key="7">
    <source>
        <dbReference type="Pfam" id="PF04547"/>
    </source>
</evidence>
<dbReference type="Pfam" id="PF04547">
    <property type="entry name" value="Anoctamin"/>
    <property type="match status" value="1"/>
</dbReference>
<evidence type="ECO:0000256" key="1">
    <source>
        <dbReference type="ARBA" id="ARBA00004141"/>
    </source>
</evidence>
<keyword evidence="3 6" id="KW-0812">Transmembrane</keyword>
<gene>
    <name evidence="8" type="ORF">QYM36_006337</name>
</gene>
<evidence type="ECO:0000313" key="9">
    <source>
        <dbReference type="Proteomes" id="UP001187531"/>
    </source>
</evidence>
<feature type="transmembrane region" description="Helical" evidence="6">
    <location>
        <begin position="577"/>
        <end position="603"/>
    </location>
</feature>
<dbReference type="AlphaFoldDB" id="A0AA88HUW5"/>
<organism evidence="8 9">
    <name type="scientific">Artemia franciscana</name>
    <name type="common">Brine shrimp</name>
    <name type="synonym">Artemia sanfranciscana</name>
    <dbReference type="NCBI Taxonomy" id="6661"/>
    <lineage>
        <taxon>Eukaryota</taxon>
        <taxon>Metazoa</taxon>
        <taxon>Ecdysozoa</taxon>
        <taxon>Arthropoda</taxon>
        <taxon>Crustacea</taxon>
        <taxon>Branchiopoda</taxon>
        <taxon>Anostraca</taxon>
        <taxon>Artemiidae</taxon>
        <taxon>Artemia</taxon>
    </lineage>
</organism>
<feature type="domain" description="Anoctamin transmembrane" evidence="7">
    <location>
        <begin position="195"/>
        <end position="655"/>
    </location>
</feature>
<feature type="transmembrane region" description="Helical" evidence="6">
    <location>
        <begin position="395"/>
        <end position="417"/>
    </location>
</feature>
<feature type="transmembrane region" description="Helical" evidence="6">
    <location>
        <begin position="309"/>
        <end position="333"/>
    </location>
</feature>
<dbReference type="InterPro" id="IPR007632">
    <property type="entry name" value="Anoctamin"/>
</dbReference>
<feature type="transmembrane region" description="Helical" evidence="6">
    <location>
        <begin position="206"/>
        <end position="233"/>
    </location>
</feature>
<comment type="caution">
    <text evidence="8">The sequence shown here is derived from an EMBL/GenBank/DDBJ whole genome shotgun (WGS) entry which is preliminary data.</text>
</comment>
<evidence type="ECO:0000256" key="2">
    <source>
        <dbReference type="ARBA" id="ARBA00009671"/>
    </source>
</evidence>
<protein>
    <recommendedName>
        <fullName evidence="6">Anoctamin</fullName>
    </recommendedName>
</protein>
<comment type="similarity">
    <text evidence="2 6">Belongs to the anoctamin family.</text>
</comment>
<dbReference type="PANTHER" id="PTHR12308">
    <property type="entry name" value="ANOCTAMIN"/>
    <property type="match status" value="1"/>
</dbReference>
<name>A0AA88HUW5_ARTSF</name>
<feature type="transmembrane region" description="Helical" evidence="6">
    <location>
        <begin position="239"/>
        <end position="257"/>
    </location>
</feature>
<evidence type="ECO:0000256" key="4">
    <source>
        <dbReference type="ARBA" id="ARBA00022989"/>
    </source>
</evidence>
<evidence type="ECO:0000256" key="6">
    <source>
        <dbReference type="RuleBase" id="RU280814"/>
    </source>
</evidence>
<feature type="transmembrane region" description="Helical" evidence="6">
    <location>
        <begin position="623"/>
        <end position="649"/>
    </location>
</feature>
<dbReference type="EMBL" id="JAVRJZ010000010">
    <property type="protein sequence ID" value="KAK2717518.1"/>
    <property type="molecule type" value="Genomic_DNA"/>
</dbReference>
<dbReference type="PANTHER" id="PTHR12308:SF74">
    <property type="entry name" value="ANOCTAMIN"/>
    <property type="match status" value="1"/>
</dbReference>
<evidence type="ECO:0000313" key="8">
    <source>
        <dbReference type="EMBL" id="KAK2717518.1"/>
    </source>
</evidence>
<sequence>MVPWELELLNNTIPTESLYIVEFAPDVAYETLEWIVRKFRQRVLDNGAELIVKMEPYDPSKGFRIHLSCTMACLVKLAESVRLKKFSKKGQLREFSLIEIDQFIDSPEEVHGMFTSAEKQGLLRYALYNLRAAPHERFLPGYPNIRLYHGQSIVEKCYSKGIIVQIYPLHDLPNLKQLGKKWYKTILEPQPLDEVRAYFGQGLAMYFSFLGFYTSYLILPALFGCFQLLLWLLNFEDGIELFCIFNVLWATIFIEMWKRRSNELAYTWGTLTPAPYDDPRANYRGKLLADPVTGQIQPYYPRWKTLIKVYCGSLPVVFLCLLVAFYIMLWSFWSEEWLLAKQKEEWPIHDLALYIPGIVYTLIIVIMNRFYRIFATRLTEWENHRTESQFERNRVVKLVLFEFVNNFMSLFYIAFYLQNMEMLRMQIATMLIVLQFLNHFEEALLPIALRYGSEKVEELLVNYLAKKKRYRRFLEARLKKEDAENRLTAEDIRNLKTDEISSDNPAYRQAVDEGLLESYYGTIEDYLELFIQFGYVFLFSAVYPMAGILALLNNLLEIRADAFKMCKVFQRPPSMKVRHIGAWQPALQFLGALSVLTNCGLLYLSPSLRSSFSDWSETSWLLLWAGVEHLILALQLVLAMVIPNVPLWVRQSMARSEHEIRRKLEERVHSDLEKRLSKPCDI</sequence>
<proteinExistence type="inferred from homology"/>
<keyword evidence="4 6" id="KW-1133">Transmembrane helix</keyword>
<evidence type="ECO:0000256" key="5">
    <source>
        <dbReference type="ARBA" id="ARBA00023136"/>
    </source>
</evidence>
<keyword evidence="9" id="KW-1185">Reference proteome</keyword>
<dbReference type="InterPro" id="IPR049452">
    <property type="entry name" value="Anoctamin_TM"/>
</dbReference>